<accession>A0A9D4CWR4</accession>
<feature type="coiled-coil region" evidence="1">
    <location>
        <begin position="32"/>
        <end position="88"/>
    </location>
</feature>
<keyword evidence="3" id="KW-1185">Reference proteome</keyword>
<proteinExistence type="predicted"/>
<gene>
    <name evidence="2" type="ORF">DPMN_041401</name>
</gene>
<sequence length="186" mass="20323">MNTACERDFVEALVKETTELLGRSLVSVKGDIKADRNRLAILEKKVNSLRSANKELRKKIQALEENNVKQQDSKIEQLTKRVKALDDQTSNSTVTNQLIIAFTAAVAALNIHQSSGISYMDYDLSAVSVSIPASAFPVATPISTGIGRGIPVSSAHPNFYSSQTKKRKINVKTSSSTYYTISCILT</sequence>
<comment type="caution">
    <text evidence="2">The sequence shown here is derived from an EMBL/GenBank/DDBJ whole genome shotgun (WGS) entry which is preliminary data.</text>
</comment>
<dbReference type="AlphaFoldDB" id="A0A9D4CWR4"/>
<dbReference type="Proteomes" id="UP000828390">
    <property type="component" value="Unassembled WGS sequence"/>
</dbReference>
<evidence type="ECO:0000256" key="1">
    <source>
        <dbReference type="SAM" id="Coils"/>
    </source>
</evidence>
<evidence type="ECO:0000313" key="3">
    <source>
        <dbReference type="Proteomes" id="UP000828390"/>
    </source>
</evidence>
<name>A0A9D4CWR4_DREPO</name>
<reference evidence="2" key="1">
    <citation type="journal article" date="2019" name="bioRxiv">
        <title>The Genome of the Zebra Mussel, Dreissena polymorpha: A Resource for Invasive Species Research.</title>
        <authorList>
            <person name="McCartney M.A."/>
            <person name="Auch B."/>
            <person name="Kono T."/>
            <person name="Mallez S."/>
            <person name="Zhang Y."/>
            <person name="Obille A."/>
            <person name="Becker A."/>
            <person name="Abrahante J.E."/>
            <person name="Garbe J."/>
            <person name="Badalamenti J.P."/>
            <person name="Herman A."/>
            <person name="Mangelson H."/>
            <person name="Liachko I."/>
            <person name="Sullivan S."/>
            <person name="Sone E.D."/>
            <person name="Koren S."/>
            <person name="Silverstein K.A.T."/>
            <person name="Beckman K.B."/>
            <person name="Gohl D.M."/>
        </authorList>
    </citation>
    <scope>NUCLEOTIDE SEQUENCE</scope>
    <source>
        <strain evidence="2">Duluth1</strain>
        <tissue evidence="2">Whole animal</tissue>
    </source>
</reference>
<reference evidence="2" key="2">
    <citation type="submission" date="2020-11" db="EMBL/GenBank/DDBJ databases">
        <authorList>
            <person name="McCartney M.A."/>
            <person name="Auch B."/>
            <person name="Kono T."/>
            <person name="Mallez S."/>
            <person name="Becker A."/>
            <person name="Gohl D.M."/>
            <person name="Silverstein K.A.T."/>
            <person name="Koren S."/>
            <person name="Bechman K.B."/>
            <person name="Herman A."/>
            <person name="Abrahante J.E."/>
            <person name="Garbe J."/>
        </authorList>
    </citation>
    <scope>NUCLEOTIDE SEQUENCE</scope>
    <source>
        <strain evidence="2">Duluth1</strain>
        <tissue evidence="2">Whole animal</tissue>
    </source>
</reference>
<keyword evidence="1" id="KW-0175">Coiled coil</keyword>
<organism evidence="2 3">
    <name type="scientific">Dreissena polymorpha</name>
    <name type="common">Zebra mussel</name>
    <name type="synonym">Mytilus polymorpha</name>
    <dbReference type="NCBI Taxonomy" id="45954"/>
    <lineage>
        <taxon>Eukaryota</taxon>
        <taxon>Metazoa</taxon>
        <taxon>Spiralia</taxon>
        <taxon>Lophotrochozoa</taxon>
        <taxon>Mollusca</taxon>
        <taxon>Bivalvia</taxon>
        <taxon>Autobranchia</taxon>
        <taxon>Heteroconchia</taxon>
        <taxon>Euheterodonta</taxon>
        <taxon>Imparidentia</taxon>
        <taxon>Neoheterodontei</taxon>
        <taxon>Myida</taxon>
        <taxon>Dreissenoidea</taxon>
        <taxon>Dreissenidae</taxon>
        <taxon>Dreissena</taxon>
    </lineage>
</organism>
<evidence type="ECO:0000313" key="2">
    <source>
        <dbReference type="EMBL" id="KAH3734941.1"/>
    </source>
</evidence>
<dbReference type="EMBL" id="JAIWYP010000011">
    <property type="protein sequence ID" value="KAH3734941.1"/>
    <property type="molecule type" value="Genomic_DNA"/>
</dbReference>
<protein>
    <submittedName>
        <fullName evidence="2">Uncharacterized protein</fullName>
    </submittedName>
</protein>